<feature type="region of interest" description="Disordered" evidence="1">
    <location>
        <begin position="77"/>
        <end position="97"/>
    </location>
</feature>
<evidence type="ECO:0000256" key="1">
    <source>
        <dbReference type="SAM" id="MobiDB-lite"/>
    </source>
</evidence>
<evidence type="ECO:0000313" key="3">
    <source>
        <dbReference type="Proteomes" id="UP000522262"/>
    </source>
</evidence>
<accession>A0A8H5JN33</accession>
<proteinExistence type="predicted"/>
<comment type="caution">
    <text evidence="2">The sequence shown here is derived from an EMBL/GenBank/DDBJ whole genome shotgun (WGS) entry which is preliminary data.</text>
</comment>
<reference evidence="2 3" key="1">
    <citation type="submission" date="2020-05" db="EMBL/GenBank/DDBJ databases">
        <title>Identification and distribution of gene clusters putatively required for synthesis of sphingolipid metabolism inhibitors in phylogenetically diverse species of the filamentous fungus Fusarium.</title>
        <authorList>
            <person name="Kim H.-S."/>
            <person name="Busman M."/>
            <person name="Brown D.W."/>
            <person name="Divon H."/>
            <person name="Uhlig S."/>
            <person name="Proctor R.H."/>
        </authorList>
    </citation>
    <scope>NUCLEOTIDE SEQUENCE [LARGE SCALE GENOMIC DNA]</scope>
    <source>
        <strain evidence="2 3">NRRL 53147</strain>
    </source>
</reference>
<organism evidence="2 3">
    <name type="scientific">Fusarium mexicanum</name>
    <dbReference type="NCBI Taxonomy" id="751941"/>
    <lineage>
        <taxon>Eukaryota</taxon>
        <taxon>Fungi</taxon>
        <taxon>Dikarya</taxon>
        <taxon>Ascomycota</taxon>
        <taxon>Pezizomycotina</taxon>
        <taxon>Sordariomycetes</taxon>
        <taxon>Hypocreomycetidae</taxon>
        <taxon>Hypocreales</taxon>
        <taxon>Nectriaceae</taxon>
        <taxon>Fusarium</taxon>
        <taxon>Fusarium fujikuroi species complex</taxon>
    </lineage>
</organism>
<dbReference type="Proteomes" id="UP000522262">
    <property type="component" value="Unassembled WGS sequence"/>
</dbReference>
<keyword evidence="3" id="KW-1185">Reference proteome</keyword>
<name>A0A8H5JN33_9HYPO</name>
<gene>
    <name evidence="2" type="ORF">FMEXI_829</name>
</gene>
<dbReference type="AlphaFoldDB" id="A0A8H5JN33"/>
<protein>
    <submittedName>
        <fullName evidence="2">Uncharacterized protein</fullName>
    </submittedName>
</protein>
<evidence type="ECO:0000313" key="2">
    <source>
        <dbReference type="EMBL" id="KAF5557238.1"/>
    </source>
</evidence>
<sequence length="97" mass="11244">MSDEVDRASEHTHWQCIPCANAKKRNDNIMADQVCARCYADRQFGATAFDKDLKVIGQLVNPKEEVWAWCPERLVGSRQRRESDQDEGLEQPPLRQR</sequence>
<dbReference type="EMBL" id="JAAOAM010000022">
    <property type="protein sequence ID" value="KAF5557238.1"/>
    <property type="molecule type" value="Genomic_DNA"/>
</dbReference>